<evidence type="ECO:0000256" key="2">
    <source>
        <dbReference type="ARBA" id="ARBA00022679"/>
    </source>
</evidence>
<proteinExistence type="inferred from homology"/>
<dbReference type="RefSeq" id="WP_160845301.1">
    <property type="nucleotide sequence ID" value="NZ_WVHT01000006.1"/>
</dbReference>
<evidence type="ECO:0000256" key="4">
    <source>
        <dbReference type="ARBA" id="ARBA00023315"/>
    </source>
</evidence>
<evidence type="ECO:0000256" key="1">
    <source>
        <dbReference type="ARBA" id="ARBA00007274"/>
    </source>
</evidence>
<keyword evidence="4 5" id="KW-0012">Acyltransferase</keyword>
<dbReference type="AlphaFoldDB" id="A0A7K1YC27"/>
<accession>A0A7K1YC27</accession>
<name>A0A7K1YC27_9SPHI</name>
<dbReference type="Pfam" id="PF00132">
    <property type="entry name" value="Hexapep"/>
    <property type="match status" value="1"/>
</dbReference>
<dbReference type="SUPFAM" id="SSF51161">
    <property type="entry name" value="Trimeric LpxA-like enzymes"/>
    <property type="match status" value="1"/>
</dbReference>
<dbReference type="InterPro" id="IPR051159">
    <property type="entry name" value="Hexapeptide_acetyltransf"/>
</dbReference>
<reference evidence="5 6" key="1">
    <citation type="submission" date="2019-11" db="EMBL/GenBank/DDBJ databases">
        <title>Pedobacter sp. HMF7647 Genome sequencing and assembly.</title>
        <authorList>
            <person name="Kang H."/>
            <person name="Kim H."/>
            <person name="Joh K."/>
        </authorList>
    </citation>
    <scope>NUCLEOTIDE SEQUENCE [LARGE SCALE GENOMIC DNA]</scope>
    <source>
        <strain evidence="5 6">HMF7647</strain>
    </source>
</reference>
<dbReference type="PROSITE" id="PS00101">
    <property type="entry name" value="HEXAPEP_TRANSFERASES"/>
    <property type="match status" value="1"/>
</dbReference>
<dbReference type="Pfam" id="PF14602">
    <property type="entry name" value="Hexapep_2"/>
    <property type="match status" value="1"/>
</dbReference>
<evidence type="ECO:0000313" key="5">
    <source>
        <dbReference type="EMBL" id="MXV52125.1"/>
    </source>
</evidence>
<dbReference type="PANTHER" id="PTHR23416:SF23">
    <property type="entry name" value="ACETYLTRANSFERASE C18B11.09C-RELATED"/>
    <property type="match status" value="1"/>
</dbReference>
<keyword evidence="3" id="KW-0677">Repeat</keyword>
<keyword evidence="2 5" id="KW-0808">Transferase</keyword>
<evidence type="ECO:0000256" key="3">
    <source>
        <dbReference type="ARBA" id="ARBA00022737"/>
    </source>
</evidence>
<sequence length="210" mass="23326">MKLLRLAYKGYKSVKFKFDRRFCKAITKIRFALNGVDYQDDFMARGLPVINVSMKGKLKIGNRFIFHCGRNYNVIGRQQPLYLIVREGAELIIGNNVGISSSAIICQHRIEIEDDVKIGGNVVIYDSDFHSLDAELRKDFYKDKANVKTKPVLIRKGAFIGAHAIILKGVTIGENAIVGAGAVVSKDIPANQVWAGNPAKFVKELDSVVV</sequence>
<keyword evidence="6" id="KW-1185">Reference proteome</keyword>
<gene>
    <name evidence="5" type="ORF">GS399_14195</name>
</gene>
<dbReference type="Gene3D" id="2.160.10.10">
    <property type="entry name" value="Hexapeptide repeat proteins"/>
    <property type="match status" value="1"/>
</dbReference>
<dbReference type="CDD" id="cd04647">
    <property type="entry name" value="LbH_MAT_like"/>
    <property type="match status" value="1"/>
</dbReference>
<dbReference type="InterPro" id="IPR001451">
    <property type="entry name" value="Hexapep"/>
</dbReference>
<comment type="similarity">
    <text evidence="1">Belongs to the transferase hexapeptide repeat family.</text>
</comment>
<comment type="caution">
    <text evidence="5">The sequence shown here is derived from an EMBL/GenBank/DDBJ whole genome shotgun (WGS) entry which is preliminary data.</text>
</comment>
<dbReference type="InterPro" id="IPR011004">
    <property type="entry name" value="Trimer_LpxA-like_sf"/>
</dbReference>
<protein>
    <submittedName>
        <fullName evidence="5">Acyltransferase</fullName>
    </submittedName>
</protein>
<dbReference type="Proteomes" id="UP000466586">
    <property type="component" value="Unassembled WGS sequence"/>
</dbReference>
<dbReference type="EMBL" id="WVHT01000006">
    <property type="protein sequence ID" value="MXV52125.1"/>
    <property type="molecule type" value="Genomic_DNA"/>
</dbReference>
<dbReference type="GO" id="GO:0008374">
    <property type="term" value="F:O-acyltransferase activity"/>
    <property type="evidence" value="ECO:0007669"/>
    <property type="project" value="TreeGrafter"/>
</dbReference>
<dbReference type="PANTHER" id="PTHR23416">
    <property type="entry name" value="SIALIC ACID SYNTHASE-RELATED"/>
    <property type="match status" value="1"/>
</dbReference>
<organism evidence="5 6">
    <name type="scientific">Hufsiella arboris</name>
    <dbReference type="NCBI Taxonomy" id="2695275"/>
    <lineage>
        <taxon>Bacteria</taxon>
        <taxon>Pseudomonadati</taxon>
        <taxon>Bacteroidota</taxon>
        <taxon>Sphingobacteriia</taxon>
        <taxon>Sphingobacteriales</taxon>
        <taxon>Sphingobacteriaceae</taxon>
        <taxon>Hufsiella</taxon>
    </lineage>
</organism>
<evidence type="ECO:0000313" key="6">
    <source>
        <dbReference type="Proteomes" id="UP000466586"/>
    </source>
</evidence>
<dbReference type="GO" id="GO:0005829">
    <property type="term" value="C:cytosol"/>
    <property type="evidence" value="ECO:0007669"/>
    <property type="project" value="TreeGrafter"/>
</dbReference>
<dbReference type="InterPro" id="IPR018357">
    <property type="entry name" value="Hexapep_transf_CS"/>
</dbReference>